<comment type="caution">
    <text evidence="2">The sequence shown here is derived from an EMBL/GenBank/DDBJ whole genome shotgun (WGS) entry which is preliminary data.</text>
</comment>
<dbReference type="Pfam" id="PF06966">
    <property type="entry name" value="DUF1295"/>
    <property type="match status" value="1"/>
</dbReference>
<protein>
    <submittedName>
        <fullName evidence="2">Steroid 5-alpha reductase family enzyme</fullName>
    </submittedName>
</protein>
<dbReference type="RefSeq" id="WP_114278591.1">
    <property type="nucleotide sequence ID" value="NZ_QPJY01000002.1"/>
</dbReference>
<dbReference type="PANTHER" id="PTHR32251">
    <property type="entry name" value="3-OXO-5-ALPHA-STEROID 4-DEHYDROGENASE"/>
    <property type="match status" value="1"/>
</dbReference>
<evidence type="ECO:0000313" key="2">
    <source>
        <dbReference type="EMBL" id="RCX31739.1"/>
    </source>
</evidence>
<dbReference type="PROSITE" id="PS50244">
    <property type="entry name" value="S5A_REDUCTASE"/>
    <property type="match status" value="1"/>
</dbReference>
<dbReference type="Gene3D" id="1.20.120.1630">
    <property type="match status" value="1"/>
</dbReference>
<feature type="transmembrane region" description="Helical" evidence="1">
    <location>
        <begin position="135"/>
        <end position="155"/>
    </location>
</feature>
<dbReference type="EMBL" id="QPJY01000002">
    <property type="protein sequence ID" value="RCX31739.1"/>
    <property type="molecule type" value="Genomic_DNA"/>
</dbReference>
<gene>
    <name evidence="2" type="ORF">DFQ59_10286</name>
</gene>
<evidence type="ECO:0000256" key="1">
    <source>
        <dbReference type="SAM" id="Phobius"/>
    </source>
</evidence>
<feature type="transmembrane region" description="Helical" evidence="1">
    <location>
        <begin position="6"/>
        <end position="24"/>
    </location>
</feature>
<accession>A0A369CCV6</accession>
<sequence>MYELSIHLSALPVILVAGGVTWVISVLRHDVSIVDSLWSLMFLLAAGVYFMQAPADSAHAVLVLVLAAVWALRLAGHITWRNRGVGEDRRYQAIRRHNEPNFRLKSLYLVFGLQGVLAWVISMPLLAAMLAPGPLGLPGLLGILLWGAGMVFETLGDWQLARFKADPGNHGRVMDRGLWRYTRHPNYFGEFCIWWGFYLIALDAGGWWSILSPLLMTFLLLRVSGVALLERDIGERRPAYRDYVSRTNAFFPGPPRSPASPSHGETP</sequence>
<dbReference type="Proteomes" id="UP000252707">
    <property type="component" value="Unassembled WGS sequence"/>
</dbReference>
<dbReference type="InterPro" id="IPR010721">
    <property type="entry name" value="UstE-like"/>
</dbReference>
<keyword evidence="1" id="KW-0812">Transmembrane</keyword>
<evidence type="ECO:0000313" key="3">
    <source>
        <dbReference type="Proteomes" id="UP000252707"/>
    </source>
</evidence>
<name>A0A369CCV6_9GAMM</name>
<reference evidence="2 3" key="1">
    <citation type="submission" date="2018-07" db="EMBL/GenBank/DDBJ databases">
        <title>Genomic Encyclopedia of Type Strains, Phase IV (KMG-IV): sequencing the most valuable type-strain genomes for metagenomic binning, comparative biology and taxonomic classification.</title>
        <authorList>
            <person name="Goeker M."/>
        </authorList>
    </citation>
    <scope>NUCLEOTIDE SEQUENCE [LARGE SCALE GENOMIC DNA]</scope>
    <source>
        <strain evidence="2 3">DSM 26407</strain>
    </source>
</reference>
<keyword evidence="1" id="KW-0472">Membrane</keyword>
<proteinExistence type="predicted"/>
<organism evidence="2 3">
    <name type="scientific">Thioalbus denitrificans</name>
    <dbReference type="NCBI Taxonomy" id="547122"/>
    <lineage>
        <taxon>Bacteria</taxon>
        <taxon>Pseudomonadati</taxon>
        <taxon>Pseudomonadota</taxon>
        <taxon>Gammaproteobacteria</taxon>
        <taxon>Chromatiales</taxon>
        <taxon>Ectothiorhodospiraceae</taxon>
        <taxon>Thioalbus</taxon>
    </lineage>
</organism>
<dbReference type="GO" id="GO:0016020">
    <property type="term" value="C:membrane"/>
    <property type="evidence" value="ECO:0007669"/>
    <property type="project" value="TreeGrafter"/>
</dbReference>
<feature type="transmembrane region" description="Helical" evidence="1">
    <location>
        <begin position="57"/>
        <end position="75"/>
    </location>
</feature>
<keyword evidence="1" id="KW-1133">Transmembrane helix</keyword>
<feature type="transmembrane region" description="Helical" evidence="1">
    <location>
        <begin position="31"/>
        <end position="51"/>
    </location>
</feature>
<keyword evidence="3" id="KW-1185">Reference proteome</keyword>
<dbReference type="AlphaFoldDB" id="A0A369CCV6"/>
<dbReference type="PANTHER" id="PTHR32251:SF17">
    <property type="entry name" value="STEROID 5-ALPHA REDUCTASE C-TERMINAL DOMAIN-CONTAINING PROTEIN"/>
    <property type="match status" value="1"/>
</dbReference>
<dbReference type="OrthoDB" id="9779233at2"/>
<feature type="transmembrane region" description="Helical" evidence="1">
    <location>
        <begin position="106"/>
        <end position="129"/>
    </location>
</feature>